<protein>
    <recommendedName>
        <fullName evidence="13">G-protein coupled receptors family 3 profile domain-containing protein</fullName>
    </recommendedName>
</protein>
<evidence type="ECO:0000256" key="4">
    <source>
        <dbReference type="ARBA" id="ARBA00022729"/>
    </source>
</evidence>
<reference evidence="14 15" key="1">
    <citation type="journal article" date="2024" name="Genome Biol. Evol.">
        <title>Chromosome-level genome assembly of the viviparous eelpout Zoarces viviparus.</title>
        <authorList>
            <person name="Fuhrmann N."/>
            <person name="Brasseur M.V."/>
            <person name="Bakowski C.E."/>
            <person name="Podsiadlowski L."/>
            <person name="Prost S."/>
            <person name="Krehenwinkel H."/>
            <person name="Mayer C."/>
        </authorList>
    </citation>
    <scope>NUCLEOTIDE SEQUENCE [LARGE SCALE GENOMIC DNA]</scope>
    <source>
        <strain evidence="14">NO-MEL_2022_Ind0_liver</strain>
    </source>
</reference>
<evidence type="ECO:0000256" key="12">
    <source>
        <dbReference type="SAM" id="Phobius"/>
    </source>
</evidence>
<dbReference type="PANTHER" id="PTHR24061:SF422">
    <property type="entry name" value="G-PROTEIN COUPLED RECEPTORS FAMILY 3 PROFILE DOMAIN-CONTAINING PROTEIN"/>
    <property type="match status" value="1"/>
</dbReference>
<dbReference type="InterPro" id="IPR000337">
    <property type="entry name" value="GPCR_3"/>
</dbReference>
<dbReference type="EMBL" id="JBCEZU010000067">
    <property type="protein sequence ID" value="KAK9533283.1"/>
    <property type="molecule type" value="Genomic_DNA"/>
</dbReference>
<comment type="subcellular location">
    <subcellularLocation>
        <location evidence="1">Cell membrane</location>
        <topology evidence="1">Multi-pass membrane protein</topology>
    </subcellularLocation>
</comment>
<dbReference type="GO" id="GO:0050909">
    <property type="term" value="P:sensory perception of taste"/>
    <property type="evidence" value="ECO:0007669"/>
    <property type="project" value="UniProtKB-ARBA"/>
</dbReference>
<feature type="domain" description="G-protein coupled receptors family 3 profile" evidence="13">
    <location>
        <begin position="562"/>
        <end position="822"/>
    </location>
</feature>
<proteinExistence type="inferred from homology"/>
<comment type="similarity">
    <text evidence="11">Belongs to the G-protein coupled receptor 3 family. TAS1R subfamily.</text>
</comment>
<dbReference type="InterPro" id="IPR028082">
    <property type="entry name" value="Peripla_BP_I"/>
</dbReference>
<feature type="transmembrane region" description="Helical" evidence="12">
    <location>
        <begin position="562"/>
        <end position="587"/>
    </location>
</feature>
<dbReference type="PANTHER" id="PTHR24061">
    <property type="entry name" value="CALCIUM-SENSING RECEPTOR-RELATED"/>
    <property type="match status" value="1"/>
</dbReference>
<dbReference type="GO" id="GO:0004930">
    <property type="term" value="F:G protein-coupled receptor activity"/>
    <property type="evidence" value="ECO:0007669"/>
    <property type="project" value="UniProtKB-KW"/>
</dbReference>
<feature type="transmembrane region" description="Helical" evidence="12">
    <location>
        <begin position="631"/>
        <end position="653"/>
    </location>
</feature>
<feature type="transmembrane region" description="Helical" evidence="12">
    <location>
        <begin position="599"/>
        <end position="619"/>
    </location>
</feature>
<dbReference type="Gene3D" id="2.10.50.30">
    <property type="entry name" value="GPCR, family 3, nine cysteines domain"/>
    <property type="match status" value="1"/>
</dbReference>
<keyword evidence="3 12" id="KW-0812">Transmembrane</keyword>
<dbReference type="InterPro" id="IPR017978">
    <property type="entry name" value="GPCR_3_C"/>
</dbReference>
<dbReference type="Pfam" id="PF00003">
    <property type="entry name" value="7tm_3"/>
    <property type="match status" value="1"/>
</dbReference>
<organism evidence="14 15">
    <name type="scientific">Zoarces viviparus</name>
    <name type="common">Viviparous eelpout</name>
    <name type="synonym">Blennius viviparus</name>
    <dbReference type="NCBI Taxonomy" id="48416"/>
    <lineage>
        <taxon>Eukaryota</taxon>
        <taxon>Metazoa</taxon>
        <taxon>Chordata</taxon>
        <taxon>Craniata</taxon>
        <taxon>Vertebrata</taxon>
        <taxon>Euteleostomi</taxon>
        <taxon>Actinopterygii</taxon>
        <taxon>Neopterygii</taxon>
        <taxon>Teleostei</taxon>
        <taxon>Neoteleostei</taxon>
        <taxon>Acanthomorphata</taxon>
        <taxon>Eupercaria</taxon>
        <taxon>Perciformes</taxon>
        <taxon>Cottioidei</taxon>
        <taxon>Zoarcales</taxon>
        <taxon>Zoarcidae</taxon>
        <taxon>Zoarcinae</taxon>
        <taxon>Zoarces</taxon>
    </lineage>
</organism>
<evidence type="ECO:0000313" key="14">
    <source>
        <dbReference type="EMBL" id="KAK9533283.1"/>
    </source>
</evidence>
<feature type="transmembrane region" description="Helical" evidence="12">
    <location>
        <begin position="750"/>
        <end position="775"/>
    </location>
</feature>
<keyword evidence="2" id="KW-1003">Cell membrane</keyword>
<keyword evidence="10" id="KW-0807">Transducer</keyword>
<keyword evidence="9" id="KW-0325">Glycoprotein</keyword>
<gene>
    <name evidence="14" type="ORF">VZT92_008411</name>
</gene>
<accession>A0AAW1FGE2</accession>
<evidence type="ECO:0000256" key="8">
    <source>
        <dbReference type="ARBA" id="ARBA00023170"/>
    </source>
</evidence>
<dbReference type="InterPro" id="IPR038550">
    <property type="entry name" value="GPCR_3_9-Cys_sf"/>
</dbReference>
<dbReference type="InterPro" id="IPR000068">
    <property type="entry name" value="GPCR_3_Ca_sens_rcpt-rel"/>
</dbReference>
<dbReference type="Pfam" id="PF01094">
    <property type="entry name" value="ANF_receptor"/>
    <property type="match status" value="1"/>
</dbReference>
<evidence type="ECO:0000256" key="11">
    <source>
        <dbReference type="ARBA" id="ARBA00038492"/>
    </source>
</evidence>
<evidence type="ECO:0000256" key="6">
    <source>
        <dbReference type="ARBA" id="ARBA00023040"/>
    </source>
</evidence>
<evidence type="ECO:0000256" key="9">
    <source>
        <dbReference type="ARBA" id="ARBA00023180"/>
    </source>
</evidence>
<evidence type="ECO:0000256" key="3">
    <source>
        <dbReference type="ARBA" id="ARBA00022692"/>
    </source>
</evidence>
<evidence type="ECO:0000256" key="5">
    <source>
        <dbReference type="ARBA" id="ARBA00022989"/>
    </source>
</evidence>
<dbReference type="FunFam" id="2.10.50.30:FF:000004">
    <property type="entry name" value="Taste receptor type 1 member 3-like protein"/>
    <property type="match status" value="1"/>
</dbReference>
<keyword evidence="6" id="KW-0297">G-protein coupled receptor</keyword>
<feature type="transmembrane region" description="Helical" evidence="12">
    <location>
        <begin position="716"/>
        <end position="738"/>
    </location>
</feature>
<keyword evidence="4" id="KW-0732">Signal</keyword>
<evidence type="ECO:0000256" key="2">
    <source>
        <dbReference type="ARBA" id="ARBA00022475"/>
    </source>
</evidence>
<dbReference type="PROSITE" id="PS50259">
    <property type="entry name" value="G_PROTEIN_RECEP_F3_4"/>
    <property type="match status" value="1"/>
</dbReference>
<dbReference type="InterPro" id="IPR001828">
    <property type="entry name" value="ANF_lig-bd_rcpt"/>
</dbReference>
<dbReference type="PRINTS" id="PR00248">
    <property type="entry name" value="GPCRMGR"/>
</dbReference>
<dbReference type="AlphaFoldDB" id="A0AAW1FGE2"/>
<keyword evidence="7 12" id="KW-0472">Membrane</keyword>
<evidence type="ECO:0000256" key="10">
    <source>
        <dbReference type="ARBA" id="ARBA00023224"/>
    </source>
</evidence>
<sequence length="846" mass="94034">MAVLCPCLGENVSLHAYSPGDIIIGGLFPIHGETNRSTVSGQLSCSGYDIQKFLRTQVMIHAIREINQRTPRVLPNFTIGYDIYDTCGDISLAIRATLQLLRRQSEPQSCLVPTRFQSALTEPETKAVIGEFSSEGSIAVARVVALSSVTQIAYAATSQLLSRKLKFPTFLRTIPSDEHQTKAIAELVSKFNWKSVAIVASDDEYGKYGSEALEDVLSKIKDICNEFIFVLPDNFSHNHTCLADLMSKINGSSAEAVILFTKESNAAVIMEAAIERSLNRTWIATDTWSTSMKVSALPGIEMAGEVFGFVSKRNEVPGFRDYVISMFNGTTNGLLEDYLTHFPLCSDQSEENGESNCSLTNNQTAKQCLDPSSLANYIDQDISYNIYLAVQVIAEGLRSLLKCDNHHCERSTEFTAQELFMEIKNVNFTVNKTHIFFDSNGDPRLGYDILYWNKTESKQHTQIETIGEYLLSGQVKVPDDLVRNMCSVMVSAYNCSKTCKAGQELKMQNKRCCNYCIPCADAEFSAENGEECKRCTAKQYSSPQRERCLAKTVQFLHWAEPFVLILSALGVFGITVTIVFAVLFTVYRGTPVVKAVGGYLCLLELFSLLACFCLSFSFAGRPTDGSCMVGLPLFGIAFSLCISCILANLLQIFVGFSFQLNKRSCVKRLHQPVAVVTIVTGIQLALCVPWLCLYPPHAHEEIFSESILKQCEKGSYKFFLAMLAYNVLLALICFLFAFKGKQLPDLYNNASLISISMMLFLIVWVFFIPIYISLIGRYKSAIESAAILISSYSILGCHLAPKCYIMVFRKELNNESAITEYIRKHYEQKGVAVVSHAVINPLQVAG</sequence>
<keyword evidence="5 12" id="KW-1133">Transmembrane helix</keyword>
<evidence type="ECO:0000259" key="13">
    <source>
        <dbReference type="PROSITE" id="PS50259"/>
    </source>
</evidence>
<dbReference type="FunFam" id="3.40.50.2300:FF:000016">
    <property type="entry name" value="Taste 1 receptor member 2"/>
    <property type="match status" value="1"/>
</dbReference>
<dbReference type="GO" id="GO:0005886">
    <property type="term" value="C:plasma membrane"/>
    <property type="evidence" value="ECO:0007669"/>
    <property type="project" value="UniProtKB-SubCell"/>
</dbReference>
<keyword evidence="8" id="KW-0675">Receptor</keyword>
<evidence type="ECO:0000313" key="15">
    <source>
        <dbReference type="Proteomes" id="UP001488805"/>
    </source>
</evidence>
<comment type="caution">
    <text evidence="14">The sequence shown here is derived from an EMBL/GenBank/DDBJ whole genome shotgun (WGS) entry which is preliminary data.</text>
</comment>
<dbReference type="Gene3D" id="3.40.50.2300">
    <property type="match status" value="2"/>
</dbReference>
<dbReference type="SUPFAM" id="SSF53822">
    <property type="entry name" value="Periplasmic binding protein-like I"/>
    <property type="match status" value="1"/>
</dbReference>
<evidence type="ECO:0000256" key="1">
    <source>
        <dbReference type="ARBA" id="ARBA00004651"/>
    </source>
</evidence>
<evidence type="ECO:0000256" key="7">
    <source>
        <dbReference type="ARBA" id="ARBA00023136"/>
    </source>
</evidence>
<dbReference type="Proteomes" id="UP001488805">
    <property type="component" value="Unassembled WGS sequence"/>
</dbReference>
<name>A0AAW1FGE2_ZOAVI</name>
<keyword evidence="15" id="KW-1185">Reference proteome</keyword>